<feature type="transmembrane region" description="Helical" evidence="1">
    <location>
        <begin position="281"/>
        <end position="302"/>
    </location>
</feature>
<gene>
    <name evidence="2" type="ORF">KC729_08320</name>
</gene>
<comment type="caution">
    <text evidence="2">The sequence shown here is derived from an EMBL/GenBank/DDBJ whole genome shotgun (WGS) entry which is preliminary data.</text>
</comment>
<feature type="transmembrane region" description="Helical" evidence="1">
    <location>
        <begin position="112"/>
        <end position="132"/>
    </location>
</feature>
<dbReference type="EMBL" id="JAGQHR010000211">
    <property type="protein sequence ID" value="MCA9727674.1"/>
    <property type="molecule type" value="Genomic_DNA"/>
</dbReference>
<evidence type="ECO:0000313" key="2">
    <source>
        <dbReference type="EMBL" id="MCA9727674.1"/>
    </source>
</evidence>
<evidence type="ECO:0000313" key="3">
    <source>
        <dbReference type="Proteomes" id="UP000697710"/>
    </source>
</evidence>
<feature type="transmembrane region" description="Helical" evidence="1">
    <location>
        <begin position="30"/>
        <end position="52"/>
    </location>
</feature>
<organism evidence="2 3">
    <name type="scientific">Eiseniibacteriota bacterium</name>
    <dbReference type="NCBI Taxonomy" id="2212470"/>
    <lineage>
        <taxon>Bacteria</taxon>
        <taxon>Candidatus Eiseniibacteriota</taxon>
    </lineage>
</organism>
<reference evidence="2" key="1">
    <citation type="submission" date="2020-04" db="EMBL/GenBank/DDBJ databases">
        <authorList>
            <person name="Zhang T."/>
        </authorList>
    </citation>
    <scope>NUCLEOTIDE SEQUENCE</scope>
    <source>
        <strain evidence="2">HKST-UBA01</strain>
    </source>
</reference>
<evidence type="ECO:0000256" key="1">
    <source>
        <dbReference type="SAM" id="Phobius"/>
    </source>
</evidence>
<dbReference type="Proteomes" id="UP000697710">
    <property type="component" value="Unassembled WGS sequence"/>
</dbReference>
<dbReference type="AlphaFoldDB" id="A0A956LY64"/>
<name>A0A956LY64_UNCEI</name>
<feature type="transmembrane region" description="Helical" evidence="1">
    <location>
        <begin position="72"/>
        <end position="91"/>
    </location>
</feature>
<proteinExistence type="predicted"/>
<keyword evidence="1" id="KW-1133">Transmembrane helix</keyword>
<feature type="transmembrane region" description="Helical" evidence="1">
    <location>
        <begin position="138"/>
        <end position="157"/>
    </location>
</feature>
<protein>
    <submittedName>
        <fullName evidence="2">Uncharacterized protein</fullName>
    </submittedName>
</protein>
<keyword evidence="1" id="KW-0472">Membrane</keyword>
<sequence>MTLQVGQEARPLATVESTVGKTSRFDVIMVTLYLASLVAVAFLFVDGLPYYLTPFPDRPHHPGYAALRPAGSHGLVFGVVGTAMMLALLLYSVRKRSRKLVATGPVRKWLNFHIYLGIMGPLLITLHTSFRVTGLVALSYWSMVAVALSGAFGRYLYQQIPRNVLGHALGPSELRDREHLVDRDLRENHGITDESLRHLERMAGDTGSKRSMMNAIFFTIGSEFAIRRQLNRLMVSLEPETPQRLELSRKLAEKVALHRRLLLLDQLNLAFHYWHVIHKPFAIVMYTILAVHVGVSLFLGYVKGF</sequence>
<reference evidence="2" key="2">
    <citation type="journal article" date="2021" name="Microbiome">
        <title>Successional dynamics and alternative stable states in a saline activated sludge microbial community over 9 years.</title>
        <authorList>
            <person name="Wang Y."/>
            <person name="Ye J."/>
            <person name="Ju F."/>
            <person name="Liu L."/>
            <person name="Boyd J.A."/>
            <person name="Deng Y."/>
            <person name="Parks D.H."/>
            <person name="Jiang X."/>
            <person name="Yin X."/>
            <person name="Woodcroft B.J."/>
            <person name="Tyson G.W."/>
            <person name="Hugenholtz P."/>
            <person name="Polz M.F."/>
            <person name="Zhang T."/>
        </authorList>
    </citation>
    <scope>NUCLEOTIDE SEQUENCE</scope>
    <source>
        <strain evidence="2">HKST-UBA01</strain>
    </source>
</reference>
<keyword evidence="1" id="KW-0812">Transmembrane</keyword>
<accession>A0A956LY64</accession>